<protein>
    <recommendedName>
        <fullName evidence="4">ABC transporter substrate-binding protein</fullName>
    </recommendedName>
</protein>
<dbReference type="PIRSF" id="PIRSF017082">
    <property type="entry name" value="YflP"/>
    <property type="match status" value="1"/>
</dbReference>
<dbReference type="CDD" id="cd07012">
    <property type="entry name" value="PBP2_Bug_TTT"/>
    <property type="match status" value="1"/>
</dbReference>
<dbReference type="Pfam" id="PF03401">
    <property type="entry name" value="TctC"/>
    <property type="match status" value="1"/>
</dbReference>
<evidence type="ECO:0000313" key="2">
    <source>
        <dbReference type="EMBL" id="APW40811.1"/>
    </source>
</evidence>
<organism evidence="2 3">
    <name type="scientific">Rhodoferax koreensis</name>
    <dbReference type="NCBI Taxonomy" id="1842727"/>
    <lineage>
        <taxon>Bacteria</taxon>
        <taxon>Pseudomonadati</taxon>
        <taxon>Pseudomonadota</taxon>
        <taxon>Betaproteobacteria</taxon>
        <taxon>Burkholderiales</taxon>
        <taxon>Comamonadaceae</taxon>
        <taxon>Rhodoferax</taxon>
    </lineage>
</organism>
<evidence type="ECO:0008006" key="4">
    <source>
        <dbReference type="Google" id="ProtNLM"/>
    </source>
</evidence>
<dbReference type="EMBL" id="CP019236">
    <property type="protein sequence ID" value="APW40811.1"/>
    <property type="molecule type" value="Genomic_DNA"/>
</dbReference>
<dbReference type="Gene3D" id="3.40.190.150">
    <property type="entry name" value="Bordetella uptake gene, domain 1"/>
    <property type="match status" value="1"/>
</dbReference>
<dbReference type="STRING" id="1842727.RD110_19535"/>
<name>A0A1P8K4G0_9BURK</name>
<reference evidence="2 3" key="1">
    <citation type="submission" date="2017-01" db="EMBL/GenBank/DDBJ databases">
        <authorList>
            <person name="Mah S.A."/>
            <person name="Swanson W.J."/>
            <person name="Moy G.W."/>
            <person name="Vacquier V.D."/>
        </authorList>
    </citation>
    <scope>NUCLEOTIDE SEQUENCE [LARGE SCALE GENOMIC DNA]</scope>
    <source>
        <strain evidence="2 3">DCY110</strain>
    </source>
</reference>
<dbReference type="KEGG" id="rhy:RD110_19535"/>
<dbReference type="Proteomes" id="UP000186609">
    <property type="component" value="Chromosome"/>
</dbReference>
<evidence type="ECO:0000256" key="1">
    <source>
        <dbReference type="ARBA" id="ARBA00006987"/>
    </source>
</evidence>
<sequence>MGHAQDYPSRPVKLNVGFSAGGLTDVLARLTATSLGEKLGQPVVIENKTGAAGNLATEFVAKAPADGYNLLFSSVGQIVVSPHTYSDMRVNPQTDLTHISMIGEGDLILTVNSQVPANTIQEFIALLKKSPNTMFFGDSGAGGNLHLYMEYFNLLAGVKMTGVHYRGTAQLMPDFIANHVQMSLNAYPAIEAYIQQGKLKPLMVIGKQREPKLPDVPTCTEAGLQPLEVCTNWFGLHGPKNLPEPIRQKLRGALVEALKLDAFKAGLATQSIRPVGDTGAAFTARIAADYEAFAKVARTAKIQVG</sequence>
<evidence type="ECO:0000313" key="3">
    <source>
        <dbReference type="Proteomes" id="UP000186609"/>
    </source>
</evidence>
<gene>
    <name evidence="2" type="ORF">RD110_19535</name>
</gene>
<accession>A0A1P8K4G0</accession>
<dbReference type="InterPro" id="IPR005064">
    <property type="entry name" value="BUG"/>
</dbReference>
<dbReference type="PANTHER" id="PTHR42928">
    <property type="entry name" value="TRICARBOXYLATE-BINDING PROTEIN"/>
    <property type="match status" value="1"/>
</dbReference>
<dbReference type="AlphaFoldDB" id="A0A1P8K4G0"/>
<dbReference type="Gene3D" id="3.40.190.10">
    <property type="entry name" value="Periplasmic binding protein-like II"/>
    <property type="match status" value="1"/>
</dbReference>
<proteinExistence type="inferred from homology"/>
<keyword evidence="3" id="KW-1185">Reference proteome</keyword>
<dbReference type="InterPro" id="IPR042100">
    <property type="entry name" value="Bug_dom1"/>
</dbReference>
<dbReference type="PANTHER" id="PTHR42928:SF5">
    <property type="entry name" value="BLR1237 PROTEIN"/>
    <property type="match status" value="1"/>
</dbReference>
<comment type="similarity">
    <text evidence="1">Belongs to the UPF0065 (bug) family.</text>
</comment>
<dbReference type="SUPFAM" id="SSF53850">
    <property type="entry name" value="Periplasmic binding protein-like II"/>
    <property type="match status" value="1"/>
</dbReference>